<evidence type="ECO:0000313" key="3">
    <source>
        <dbReference type="Proteomes" id="UP001642409"/>
    </source>
</evidence>
<comment type="caution">
    <text evidence="2">The sequence shown here is derived from an EMBL/GenBank/DDBJ whole genome shotgun (WGS) entry which is preliminary data.</text>
</comment>
<evidence type="ECO:0000313" key="2">
    <source>
        <dbReference type="EMBL" id="CAL6039175.1"/>
    </source>
</evidence>
<dbReference type="EMBL" id="CAXDID020000141">
    <property type="protein sequence ID" value="CAL6039175.1"/>
    <property type="molecule type" value="Genomic_DNA"/>
</dbReference>
<sequence length="354" mass="40414">MQYKTYISIKCNIRLVFQLILYKLYFNCSNIFTNCVAHVFLSAHLAFSLLIWQFITFVTALQFRLCWSANRNSFSTCSSTIFLLVAKSSAVSASHSWRMRSSSPRFTSGSRKSRRCCFTVSKAFLAWLSLRPQVSPSWAKLRCTFLPVLAQKALWWTMASLRVWKGVSAKYCWMARNSSPSKARSLSLVRIVLEFSGLKAPQVRGLRSQAIWEGSLVIEESCLSVAGKSILMLLAAVQKNLELLDQVGRGAVGKRLHYLEWAINSVTDGGFANYRNSARTQFKLPNIKQFSKQFSQADKTINNIQQQHIYMTNGIQLQQTNNQLYFKDQSQANQAISQISIFQIQQYLNQTRNQ</sequence>
<organism evidence="2 3">
    <name type="scientific">Hexamita inflata</name>
    <dbReference type="NCBI Taxonomy" id="28002"/>
    <lineage>
        <taxon>Eukaryota</taxon>
        <taxon>Metamonada</taxon>
        <taxon>Diplomonadida</taxon>
        <taxon>Hexamitidae</taxon>
        <taxon>Hexamitinae</taxon>
        <taxon>Hexamita</taxon>
    </lineage>
</organism>
<reference evidence="2 3" key="1">
    <citation type="submission" date="2024-07" db="EMBL/GenBank/DDBJ databases">
        <authorList>
            <person name="Akdeniz Z."/>
        </authorList>
    </citation>
    <scope>NUCLEOTIDE SEQUENCE [LARGE SCALE GENOMIC DNA]</scope>
</reference>
<dbReference type="Proteomes" id="UP001642409">
    <property type="component" value="Unassembled WGS sequence"/>
</dbReference>
<name>A0ABP1JIX2_9EUKA</name>
<accession>A0ABP1JIX2</accession>
<evidence type="ECO:0000256" key="1">
    <source>
        <dbReference type="SAM" id="Phobius"/>
    </source>
</evidence>
<gene>
    <name evidence="2" type="ORF">HINF_LOCUS37730</name>
</gene>
<keyword evidence="1" id="KW-0812">Transmembrane</keyword>
<feature type="transmembrane region" description="Helical" evidence="1">
    <location>
        <begin position="39"/>
        <end position="61"/>
    </location>
</feature>
<protein>
    <submittedName>
        <fullName evidence="2">Hypothetical_protein</fullName>
    </submittedName>
</protein>
<keyword evidence="1" id="KW-0472">Membrane</keyword>
<keyword evidence="1" id="KW-1133">Transmembrane helix</keyword>
<proteinExistence type="predicted"/>
<keyword evidence="3" id="KW-1185">Reference proteome</keyword>